<feature type="transmembrane region" description="Helical" evidence="6">
    <location>
        <begin position="67"/>
        <end position="90"/>
    </location>
</feature>
<dbReference type="AlphaFoldDB" id="A0A844GUS7"/>
<dbReference type="PANTHER" id="PTHR33529">
    <property type="entry name" value="SLR0882 PROTEIN-RELATED"/>
    <property type="match status" value="1"/>
</dbReference>
<keyword evidence="3 6" id="KW-0812">Transmembrane</keyword>
<comment type="subcellular location">
    <subcellularLocation>
        <location evidence="1">Cell membrane</location>
        <topology evidence="1">Multi-pass membrane protein</topology>
    </subcellularLocation>
</comment>
<organism evidence="7 8">
    <name type="scientific">Cyanobacterium aponinum 0216</name>
    <dbReference type="NCBI Taxonomy" id="2676140"/>
    <lineage>
        <taxon>Bacteria</taxon>
        <taxon>Bacillati</taxon>
        <taxon>Cyanobacteriota</taxon>
        <taxon>Cyanophyceae</taxon>
        <taxon>Oscillatoriophycideae</taxon>
        <taxon>Chroococcales</taxon>
        <taxon>Geminocystaceae</taxon>
        <taxon>Cyanobacterium</taxon>
    </lineage>
</organism>
<feature type="transmembrane region" description="Helical" evidence="6">
    <location>
        <begin position="25"/>
        <end position="47"/>
    </location>
</feature>
<keyword evidence="5 6" id="KW-0472">Membrane</keyword>
<evidence type="ECO:0000256" key="4">
    <source>
        <dbReference type="ARBA" id="ARBA00022989"/>
    </source>
</evidence>
<proteinExistence type="predicted"/>
<dbReference type="Pfam" id="PF03739">
    <property type="entry name" value="LptF_LptG"/>
    <property type="match status" value="1"/>
</dbReference>
<dbReference type="GO" id="GO:0043190">
    <property type="term" value="C:ATP-binding cassette (ABC) transporter complex"/>
    <property type="evidence" value="ECO:0007669"/>
    <property type="project" value="TreeGrafter"/>
</dbReference>
<gene>
    <name evidence="7" type="ORF">GGC33_13070</name>
</gene>
<dbReference type="GO" id="GO:0015920">
    <property type="term" value="P:lipopolysaccharide transport"/>
    <property type="evidence" value="ECO:0007669"/>
    <property type="project" value="TreeGrafter"/>
</dbReference>
<protein>
    <submittedName>
        <fullName evidence="7">LptF/LptG family permease</fullName>
    </submittedName>
</protein>
<dbReference type="EMBL" id="WMIA01000018">
    <property type="protein sequence ID" value="MTF39850.1"/>
    <property type="molecule type" value="Genomic_DNA"/>
</dbReference>
<evidence type="ECO:0000256" key="1">
    <source>
        <dbReference type="ARBA" id="ARBA00004651"/>
    </source>
</evidence>
<feature type="transmembrane region" description="Helical" evidence="6">
    <location>
        <begin position="359"/>
        <end position="382"/>
    </location>
</feature>
<sequence length="386" mass="43316">MDKEPKFFLPLPKISVMDRYVTVELLLPFLFGIGLFTSLGLSIGTLFELIRKVTESGLLLSVAFKILFLRMPGFIALAFPMSLLLATLMAYSRLSSDSEIIALRSVGVNIYRLVIPAVILSLCVTGMTFFINDVVTPSANREATLTMQRALNRVRPTFKDRNILYPEYKTVQYDDGSRHSVLERLFYAQEFNGEEMKDLTILDLSREGLNQILTAKTATWNIGDNVWDFFNGTIYLISPDGAYRNIVRFEHQQLALSRAPLDLAQRPPNPDEMSISQAREYLEVVKLQADEKEIRKMMVRIQGKISLPFVCVVFGLIGSALGLRPQNTNKATSFGICVGLIFSYYLLSFVSESMGIWGILTPLMAAWLPNLLGLGVGTWLLVQSAK</sequence>
<keyword evidence="2" id="KW-1003">Cell membrane</keyword>
<feature type="transmembrane region" description="Helical" evidence="6">
    <location>
        <begin position="110"/>
        <end position="131"/>
    </location>
</feature>
<dbReference type="PANTHER" id="PTHR33529:SF6">
    <property type="entry name" value="YJGP_YJGQ FAMILY PERMEASE"/>
    <property type="match status" value="1"/>
</dbReference>
<evidence type="ECO:0000256" key="2">
    <source>
        <dbReference type="ARBA" id="ARBA00022475"/>
    </source>
</evidence>
<feature type="transmembrane region" description="Helical" evidence="6">
    <location>
        <begin position="305"/>
        <end position="323"/>
    </location>
</feature>
<dbReference type="Proteomes" id="UP000437131">
    <property type="component" value="Unassembled WGS sequence"/>
</dbReference>
<dbReference type="InterPro" id="IPR005495">
    <property type="entry name" value="LptG/LptF_permease"/>
</dbReference>
<feature type="transmembrane region" description="Helical" evidence="6">
    <location>
        <begin position="329"/>
        <end position="347"/>
    </location>
</feature>
<dbReference type="RefSeq" id="WP_015220630.1">
    <property type="nucleotide sequence ID" value="NZ_WMIA01000018.1"/>
</dbReference>
<evidence type="ECO:0000313" key="7">
    <source>
        <dbReference type="EMBL" id="MTF39850.1"/>
    </source>
</evidence>
<evidence type="ECO:0000256" key="3">
    <source>
        <dbReference type="ARBA" id="ARBA00022692"/>
    </source>
</evidence>
<comment type="caution">
    <text evidence="7">The sequence shown here is derived from an EMBL/GenBank/DDBJ whole genome shotgun (WGS) entry which is preliminary data.</text>
</comment>
<name>A0A844GUS7_9CHRO</name>
<evidence type="ECO:0000256" key="6">
    <source>
        <dbReference type="SAM" id="Phobius"/>
    </source>
</evidence>
<reference evidence="7 8" key="1">
    <citation type="submission" date="2019-11" db="EMBL/GenBank/DDBJ databases">
        <title>Isolation of a new High Light Tolerant Cyanobacteria.</title>
        <authorList>
            <person name="Dobson Z."/>
            <person name="Vaughn N."/>
            <person name="Vaughn M."/>
            <person name="Fromme P."/>
            <person name="Mazor Y."/>
        </authorList>
    </citation>
    <scope>NUCLEOTIDE SEQUENCE [LARGE SCALE GENOMIC DNA]</scope>
    <source>
        <strain evidence="7 8">0216</strain>
    </source>
</reference>
<evidence type="ECO:0000256" key="5">
    <source>
        <dbReference type="ARBA" id="ARBA00023136"/>
    </source>
</evidence>
<evidence type="ECO:0000313" key="8">
    <source>
        <dbReference type="Proteomes" id="UP000437131"/>
    </source>
</evidence>
<keyword evidence="4 6" id="KW-1133">Transmembrane helix</keyword>
<accession>A0A844GUS7</accession>